<sequence length="554" mass="59056">MPDSDLSPEPRPPHGSTAAFCVWGLWAVLTLAGLGFVAFFGRNVPYVDEWEFLDALSGETPLLPWAWEVHSEHRYPLPRLVWVGLYQTAHDLRVAMGVNVLLLGAGAAAGIAAARAVRGRTALADVVFPLMFLHPGHYENLLMSYQVCFTVGVALATTVVGMSAGQVTGWGLSRTVCAAFLIAVLPLCGTAGVFYAAAGVIWLAAVGFTAVRAGEYGRAAVLSAAAAAAVAVMAAIAGQYPGSPAADFPRTTAGVIGFFARSMASVFGPAAAWFWPVCCVAVGGTFLAGVAAACREWSLAMWPEWLGFAAVLGAATALAAGLTWGRCWAGGDAAFISRYAALVLPGMVGVYLLALKVGGQRLRVCAPTALAVLAAVAWPWNVQLGCRKAVWLSDLEDAIVVDYRDGLPIKLIRERYDWQLLVNMPDMDDRLAQAPDLGFLPSVPARRLKSTTVPVDLVVPEGGKGRIDLPDRKKSVAVRVQGLFRPRADRLADCRLRTGTGDTENRAEQFQVPTNTLVHVITRVTDADAFLTIEMHAGFQAELHITQIDILCDE</sequence>
<feature type="transmembrane region" description="Helical" evidence="1">
    <location>
        <begin position="20"/>
        <end position="40"/>
    </location>
</feature>
<evidence type="ECO:0008006" key="4">
    <source>
        <dbReference type="Google" id="ProtNLM"/>
    </source>
</evidence>
<dbReference type="EMBL" id="NIDE01000017">
    <property type="protein sequence ID" value="OWK35939.1"/>
    <property type="molecule type" value="Genomic_DNA"/>
</dbReference>
<dbReference type="RefSeq" id="WP_088259026.1">
    <property type="nucleotide sequence ID" value="NZ_NIDE01000017.1"/>
</dbReference>
<feature type="transmembrane region" description="Helical" evidence="1">
    <location>
        <begin position="216"/>
        <end position="236"/>
    </location>
</feature>
<comment type="caution">
    <text evidence="2">The sequence shown here is derived from an EMBL/GenBank/DDBJ whole genome shotgun (WGS) entry which is preliminary data.</text>
</comment>
<organism evidence="2 3">
    <name type="scientific">Fimbriiglobus ruber</name>
    <dbReference type="NCBI Taxonomy" id="1908690"/>
    <lineage>
        <taxon>Bacteria</taxon>
        <taxon>Pseudomonadati</taxon>
        <taxon>Planctomycetota</taxon>
        <taxon>Planctomycetia</taxon>
        <taxon>Gemmatales</taxon>
        <taxon>Gemmataceae</taxon>
        <taxon>Fimbriiglobus</taxon>
    </lineage>
</organism>
<dbReference type="AlphaFoldDB" id="A0A225DFK5"/>
<dbReference type="Proteomes" id="UP000214646">
    <property type="component" value="Unassembled WGS sequence"/>
</dbReference>
<keyword evidence="1" id="KW-0472">Membrane</keyword>
<evidence type="ECO:0000313" key="3">
    <source>
        <dbReference type="Proteomes" id="UP000214646"/>
    </source>
</evidence>
<reference evidence="3" key="1">
    <citation type="submission" date="2017-06" db="EMBL/GenBank/DDBJ databases">
        <title>Genome analysis of Fimbriiglobus ruber SP5, the first member of the order Planctomycetales with confirmed chitinolytic capability.</title>
        <authorList>
            <person name="Ravin N.V."/>
            <person name="Rakitin A.L."/>
            <person name="Ivanova A.A."/>
            <person name="Beletsky A.V."/>
            <person name="Kulichevskaya I.S."/>
            <person name="Mardanov A.V."/>
            <person name="Dedysh S.N."/>
        </authorList>
    </citation>
    <scope>NUCLEOTIDE SEQUENCE [LARGE SCALE GENOMIC DNA]</scope>
    <source>
        <strain evidence="3">SP5</strain>
    </source>
</reference>
<accession>A0A225DFK5</accession>
<keyword evidence="1" id="KW-0812">Transmembrane</keyword>
<evidence type="ECO:0000256" key="1">
    <source>
        <dbReference type="SAM" id="Phobius"/>
    </source>
</evidence>
<gene>
    <name evidence="2" type="ORF">FRUB_08502</name>
</gene>
<keyword evidence="1" id="KW-1133">Transmembrane helix</keyword>
<proteinExistence type="predicted"/>
<feature type="transmembrane region" description="Helical" evidence="1">
    <location>
        <begin position="94"/>
        <end position="114"/>
    </location>
</feature>
<evidence type="ECO:0000313" key="2">
    <source>
        <dbReference type="EMBL" id="OWK35939.1"/>
    </source>
</evidence>
<feature type="transmembrane region" description="Helical" evidence="1">
    <location>
        <begin position="273"/>
        <end position="293"/>
    </location>
</feature>
<feature type="transmembrane region" description="Helical" evidence="1">
    <location>
        <begin position="362"/>
        <end position="380"/>
    </location>
</feature>
<protein>
    <recommendedName>
        <fullName evidence="4">Glycosyltransferase RgtA/B/C/D-like domain-containing protein</fullName>
    </recommendedName>
</protein>
<dbReference type="OrthoDB" id="243826at2"/>
<feature type="transmembrane region" description="Helical" evidence="1">
    <location>
        <begin position="305"/>
        <end position="324"/>
    </location>
</feature>
<feature type="transmembrane region" description="Helical" evidence="1">
    <location>
        <begin position="176"/>
        <end position="204"/>
    </location>
</feature>
<feature type="transmembrane region" description="Helical" evidence="1">
    <location>
        <begin position="336"/>
        <end position="355"/>
    </location>
</feature>
<feature type="transmembrane region" description="Helical" evidence="1">
    <location>
        <begin position="144"/>
        <end position="164"/>
    </location>
</feature>
<keyword evidence="3" id="KW-1185">Reference proteome</keyword>
<name>A0A225DFK5_9BACT</name>